<keyword evidence="1" id="KW-0472">Membrane</keyword>
<proteinExistence type="predicted"/>
<gene>
    <name evidence="2" type="ORF">QQF64_024035</name>
</gene>
<feature type="transmembrane region" description="Helical" evidence="1">
    <location>
        <begin position="12"/>
        <end position="34"/>
    </location>
</feature>
<evidence type="ECO:0000313" key="3">
    <source>
        <dbReference type="Proteomes" id="UP001558613"/>
    </source>
</evidence>
<organism evidence="2 3">
    <name type="scientific">Cirrhinus molitorella</name>
    <name type="common">mud carp</name>
    <dbReference type="NCBI Taxonomy" id="172907"/>
    <lineage>
        <taxon>Eukaryota</taxon>
        <taxon>Metazoa</taxon>
        <taxon>Chordata</taxon>
        <taxon>Craniata</taxon>
        <taxon>Vertebrata</taxon>
        <taxon>Euteleostomi</taxon>
        <taxon>Actinopterygii</taxon>
        <taxon>Neopterygii</taxon>
        <taxon>Teleostei</taxon>
        <taxon>Ostariophysi</taxon>
        <taxon>Cypriniformes</taxon>
        <taxon>Cyprinidae</taxon>
        <taxon>Labeoninae</taxon>
        <taxon>Labeonini</taxon>
        <taxon>Cirrhinus</taxon>
    </lineage>
</organism>
<keyword evidence="1" id="KW-1133">Transmembrane helix</keyword>
<evidence type="ECO:0008006" key="4">
    <source>
        <dbReference type="Google" id="ProtNLM"/>
    </source>
</evidence>
<dbReference type="EMBL" id="JAYMGO010000003">
    <property type="protein sequence ID" value="KAL1277362.1"/>
    <property type="molecule type" value="Genomic_DNA"/>
</dbReference>
<feature type="non-terminal residue" evidence="2">
    <location>
        <position position="1"/>
    </location>
</feature>
<accession>A0ABR3NKR8</accession>
<name>A0ABR3NKR8_9TELE</name>
<reference evidence="2 3" key="1">
    <citation type="submission" date="2023-09" db="EMBL/GenBank/DDBJ databases">
        <authorList>
            <person name="Wang M."/>
        </authorList>
    </citation>
    <scope>NUCLEOTIDE SEQUENCE [LARGE SCALE GENOMIC DNA]</scope>
    <source>
        <strain evidence="2">GT-2023</strain>
        <tissue evidence="2">Liver</tissue>
    </source>
</reference>
<dbReference type="Proteomes" id="UP001558613">
    <property type="component" value="Unassembled WGS sequence"/>
</dbReference>
<keyword evidence="3" id="KW-1185">Reference proteome</keyword>
<sequence>VAESDPGSSTQLVVSSVLVFLCVAVLIVTALVIWRKKHAAASTDD</sequence>
<keyword evidence="1" id="KW-0812">Transmembrane</keyword>
<comment type="caution">
    <text evidence="2">The sequence shown here is derived from an EMBL/GenBank/DDBJ whole genome shotgun (WGS) entry which is preliminary data.</text>
</comment>
<evidence type="ECO:0000313" key="2">
    <source>
        <dbReference type="EMBL" id="KAL1277362.1"/>
    </source>
</evidence>
<evidence type="ECO:0000256" key="1">
    <source>
        <dbReference type="SAM" id="Phobius"/>
    </source>
</evidence>
<protein>
    <recommendedName>
        <fullName evidence="4">MHC class I antigen</fullName>
    </recommendedName>
</protein>